<accession>A0A366HZE2</accession>
<name>A0A366HZE2_9GAMM</name>
<dbReference type="PANTHER" id="PTHR43861:SF1">
    <property type="entry name" value="TRANS-ACONITATE 2-METHYLTRANSFERASE"/>
    <property type="match status" value="1"/>
</dbReference>
<keyword evidence="2" id="KW-0808">Transferase</keyword>
<dbReference type="GO" id="GO:0032259">
    <property type="term" value="P:methylation"/>
    <property type="evidence" value="ECO:0007669"/>
    <property type="project" value="UniProtKB-KW"/>
</dbReference>
<dbReference type="CDD" id="cd02440">
    <property type="entry name" value="AdoMet_MTases"/>
    <property type="match status" value="1"/>
</dbReference>
<dbReference type="SUPFAM" id="SSF53335">
    <property type="entry name" value="S-adenosyl-L-methionine-dependent methyltransferases"/>
    <property type="match status" value="1"/>
</dbReference>
<dbReference type="PANTHER" id="PTHR43861">
    <property type="entry name" value="TRANS-ACONITATE 2-METHYLTRANSFERASE-RELATED"/>
    <property type="match status" value="1"/>
</dbReference>
<dbReference type="Proteomes" id="UP000253046">
    <property type="component" value="Unassembled WGS sequence"/>
</dbReference>
<reference evidence="2 3" key="1">
    <citation type="submission" date="2018-06" db="EMBL/GenBank/DDBJ databases">
        <title>Genomic Encyclopedia of Type Strains, Phase IV (KMG-IV): sequencing the most valuable type-strain genomes for metagenomic binning, comparative biology and taxonomic classification.</title>
        <authorList>
            <person name="Goeker M."/>
        </authorList>
    </citation>
    <scope>NUCLEOTIDE SEQUENCE [LARGE SCALE GENOMIC DNA]</scope>
    <source>
        <strain evidence="2 3">DSM 30166</strain>
    </source>
</reference>
<dbReference type="InterPro" id="IPR013216">
    <property type="entry name" value="Methyltransf_11"/>
</dbReference>
<dbReference type="Pfam" id="PF08241">
    <property type="entry name" value="Methyltransf_11"/>
    <property type="match status" value="1"/>
</dbReference>
<dbReference type="InterPro" id="IPR029063">
    <property type="entry name" value="SAM-dependent_MTases_sf"/>
</dbReference>
<feature type="domain" description="Methyltransferase type 11" evidence="1">
    <location>
        <begin position="1"/>
        <end position="73"/>
    </location>
</feature>
<evidence type="ECO:0000313" key="2">
    <source>
        <dbReference type="EMBL" id="RBP58903.1"/>
    </source>
</evidence>
<sequence length="86" mass="9653">MGIELSTRMLAEAQRLTDDPGITFQHISMEDFAADDNIYDLVVSSLALHYVENYSGICRKVYHALKPSGYFIFSVEHPVCTAWPVG</sequence>
<comment type="caution">
    <text evidence="2">The sequence shown here is derived from an EMBL/GenBank/DDBJ whole genome shotgun (WGS) entry which is preliminary data.</text>
</comment>
<evidence type="ECO:0000259" key="1">
    <source>
        <dbReference type="Pfam" id="PF08241"/>
    </source>
</evidence>
<organism evidence="2 3">
    <name type="scientific">Brenneria salicis ATCC 15712 = DSM 30166</name>
    <dbReference type="NCBI Taxonomy" id="714314"/>
    <lineage>
        <taxon>Bacteria</taxon>
        <taxon>Pseudomonadati</taxon>
        <taxon>Pseudomonadota</taxon>
        <taxon>Gammaproteobacteria</taxon>
        <taxon>Enterobacterales</taxon>
        <taxon>Pectobacteriaceae</taxon>
        <taxon>Brenneria</taxon>
    </lineage>
</organism>
<keyword evidence="3" id="KW-1185">Reference proteome</keyword>
<dbReference type="AlphaFoldDB" id="A0A366HZE2"/>
<protein>
    <submittedName>
        <fullName evidence="2">Methyltransferase family protein</fullName>
    </submittedName>
</protein>
<proteinExistence type="predicted"/>
<dbReference type="EMBL" id="QNRY01000045">
    <property type="protein sequence ID" value="RBP58903.1"/>
    <property type="molecule type" value="Genomic_DNA"/>
</dbReference>
<evidence type="ECO:0000313" key="3">
    <source>
        <dbReference type="Proteomes" id="UP000253046"/>
    </source>
</evidence>
<dbReference type="GO" id="GO:0008757">
    <property type="term" value="F:S-adenosylmethionine-dependent methyltransferase activity"/>
    <property type="evidence" value="ECO:0007669"/>
    <property type="project" value="InterPro"/>
</dbReference>
<dbReference type="Gene3D" id="3.40.50.150">
    <property type="entry name" value="Vaccinia Virus protein VP39"/>
    <property type="match status" value="1"/>
</dbReference>
<keyword evidence="2" id="KW-0489">Methyltransferase</keyword>
<gene>
    <name evidence="2" type="ORF">DES54_14516</name>
</gene>